<dbReference type="PANTHER" id="PTHR46551:SF1">
    <property type="entry name" value="SAP DOMAIN-CONTAINING RIBONUCLEOPROTEIN"/>
    <property type="match status" value="1"/>
</dbReference>
<dbReference type="Pfam" id="PF02037">
    <property type="entry name" value="SAP"/>
    <property type="match status" value="1"/>
</dbReference>
<evidence type="ECO:0000256" key="1">
    <source>
        <dbReference type="ARBA" id="ARBA00022553"/>
    </source>
</evidence>
<accession>A0AAF0E412</accession>
<sequence length="233" mass="25061">MEAKLQSLKVPELKELLQNASLPLTGNKPDLIKRLLENPSATASLGSTEAATADATSAEPAAPAADSQPSGPAPTEAPKEEAPAQTDADKPSQDERTQVHLAELEKRKTRAVRFGLPTEDLDKEIERVKKFGLPTEETNASQRVDSGLRAGKRSQSGDKGGATKQAKTEPKPAEPAVSVCRLLTQEEELARRQRRAERFGLVDAAEEEKKRKRAERFNVGGLPDPGAQSRVGA</sequence>
<evidence type="ECO:0000256" key="3">
    <source>
        <dbReference type="SAM" id="MobiDB-lite"/>
    </source>
</evidence>
<dbReference type="Gene3D" id="1.10.720.30">
    <property type="entry name" value="SAP domain"/>
    <property type="match status" value="1"/>
</dbReference>
<evidence type="ECO:0000256" key="2">
    <source>
        <dbReference type="ARBA" id="ARBA00046328"/>
    </source>
</evidence>
<reference evidence="5" key="1">
    <citation type="submission" date="2023-03" db="EMBL/GenBank/DDBJ databases">
        <title>Mating type loci evolution in Malassezia.</title>
        <authorList>
            <person name="Coelho M.A."/>
        </authorList>
    </citation>
    <scope>NUCLEOTIDE SEQUENCE</scope>
    <source>
        <strain evidence="5">CBS 7876</strain>
    </source>
</reference>
<dbReference type="AlphaFoldDB" id="A0AAF0E412"/>
<feature type="compositionally biased region" description="Basic and acidic residues" evidence="3">
    <location>
        <begin position="77"/>
        <end position="106"/>
    </location>
</feature>
<dbReference type="PROSITE" id="PS50800">
    <property type="entry name" value="SAP"/>
    <property type="match status" value="1"/>
</dbReference>
<proteinExistence type="inferred from homology"/>
<evidence type="ECO:0000313" key="5">
    <source>
        <dbReference type="EMBL" id="WFD04657.1"/>
    </source>
</evidence>
<dbReference type="SUPFAM" id="SSF68906">
    <property type="entry name" value="SAP domain"/>
    <property type="match status" value="1"/>
</dbReference>
<feature type="region of interest" description="Disordered" evidence="3">
    <location>
        <begin position="43"/>
        <end position="179"/>
    </location>
</feature>
<evidence type="ECO:0000313" key="6">
    <source>
        <dbReference type="Proteomes" id="UP001214603"/>
    </source>
</evidence>
<keyword evidence="6" id="KW-1185">Reference proteome</keyword>
<gene>
    <name evidence="5" type="ORF">MOBT1_003371</name>
</gene>
<evidence type="ECO:0000259" key="4">
    <source>
        <dbReference type="PROSITE" id="PS50800"/>
    </source>
</evidence>
<name>A0AAF0E412_9BASI</name>
<dbReference type="SMART" id="SM00513">
    <property type="entry name" value="SAP"/>
    <property type="match status" value="1"/>
</dbReference>
<protein>
    <recommendedName>
        <fullName evidence="4">SAP domain-containing protein</fullName>
    </recommendedName>
</protein>
<dbReference type="PANTHER" id="PTHR46551">
    <property type="entry name" value="SAP DOMAIN-CONTAINING RIBONUCLEOPROTEIN"/>
    <property type="match status" value="1"/>
</dbReference>
<dbReference type="Proteomes" id="UP001214603">
    <property type="component" value="Chromosome 9"/>
</dbReference>
<feature type="region of interest" description="Disordered" evidence="3">
    <location>
        <begin position="192"/>
        <end position="233"/>
    </location>
</feature>
<dbReference type="GO" id="GO:0016973">
    <property type="term" value="P:poly(A)+ mRNA export from nucleus"/>
    <property type="evidence" value="ECO:0007669"/>
    <property type="project" value="TreeGrafter"/>
</dbReference>
<feature type="domain" description="SAP" evidence="4">
    <location>
        <begin position="5"/>
        <end position="39"/>
    </location>
</feature>
<dbReference type="InterPro" id="IPR052240">
    <property type="entry name" value="SAP_domain_ribonucleoprotein"/>
</dbReference>
<dbReference type="GO" id="GO:0005634">
    <property type="term" value="C:nucleus"/>
    <property type="evidence" value="ECO:0007669"/>
    <property type="project" value="TreeGrafter"/>
</dbReference>
<organism evidence="5 6">
    <name type="scientific">Malassezia obtusa</name>
    <dbReference type="NCBI Taxonomy" id="76774"/>
    <lineage>
        <taxon>Eukaryota</taxon>
        <taxon>Fungi</taxon>
        <taxon>Dikarya</taxon>
        <taxon>Basidiomycota</taxon>
        <taxon>Ustilaginomycotina</taxon>
        <taxon>Malasseziomycetes</taxon>
        <taxon>Malasseziales</taxon>
        <taxon>Malasseziaceae</taxon>
        <taxon>Malassezia</taxon>
    </lineage>
</organism>
<dbReference type="InterPro" id="IPR003034">
    <property type="entry name" value="SAP_dom"/>
</dbReference>
<dbReference type="Pfam" id="PF18592">
    <property type="entry name" value="Tho1_MOS11_C"/>
    <property type="match status" value="1"/>
</dbReference>
<comment type="similarity">
    <text evidence="2">Belongs to the SAP domain-containing ribonucleoprotein family.</text>
</comment>
<dbReference type="InterPro" id="IPR036361">
    <property type="entry name" value="SAP_dom_sf"/>
</dbReference>
<keyword evidence="1" id="KW-0597">Phosphoprotein</keyword>
<feature type="compositionally biased region" description="Low complexity" evidence="3">
    <location>
        <begin position="46"/>
        <end position="76"/>
    </location>
</feature>
<dbReference type="EMBL" id="CP119942">
    <property type="protein sequence ID" value="WFD04657.1"/>
    <property type="molecule type" value="Genomic_DNA"/>
</dbReference>
<dbReference type="InterPro" id="IPR040746">
    <property type="entry name" value="THO1_MOS11_C"/>
</dbReference>